<comment type="subunit">
    <text evidence="12">Component of the replication restart primosome.</text>
</comment>
<keyword evidence="2 12" id="KW-0235">DNA replication</keyword>
<evidence type="ECO:0000256" key="7">
    <source>
        <dbReference type="ARBA" id="ARBA00022833"/>
    </source>
</evidence>
<dbReference type="InterPro" id="IPR001650">
    <property type="entry name" value="Helicase_C-like"/>
</dbReference>
<dbReference type="AlphaFoldDB" id="F8KXW6"/>
<evidence type="ECO:0000256" key="9">
    <source>
        <dbReference type="ARBA" id="ARBA00023125"/>
    </source>
</evidence>
<dbReference type="GO" id="GO:0008270">
    <property type="term" value="F:zinc ion binding"/>
    <property type="evidence" value="ECO:0007669"/>
    <property type="project" value="UniProtKB-UniRule"/>
</dbReference>
<keyword evidence="9 12" id="KW-0238">DNA-binding</keyword>
<dbReference type="EC" id="5.6.2.4" evidence="12"/>
<feature type="binding site" evidence="12">
    <location>
        <position position="463"/>
    </location>
    <ligand>
        <name>Zn(2+)</name>
        <dbReference type="ChEBI" id="CHEBI:29105"/>
        <label>2</label>
    </ligand>
</feature>
<dbReference type="Pfam" id="PF18319">
    <property type="entry name" value="Zn_ribbon_PriA"/>
    <property type="match status" value="1"/>
</dbReference>
<dbReference type="PROSITE" id="PS51192">
    <property type="entry name" value="HELICASE_ATP_BIND_1"/>
    <property type="match status" value="1"/>
</dbReference>
<comment type="catalytic activity">
    <reaction evidence="12">
        <text>Couples ATP hydrolysis with the unwinding of duplex DNA by translocating in the 3'-5' direction.</text>
        <dbReference type="EC" id="5.6.2.4"/>
    </reaction>
</comment>
<keyword evidence="3 12" id="KW-0479">Metal-binding</keyword>
<evidence type="ECO:0000256" key="10">
    <source>
        <dbReference type="ARBA" id="ARBA00023235"/>
    </source>
</evidence>
<name>F8KXW6_PARAV</name>
<dbReference type="Pfam" id="PF18074">
    <property type="entry name" value="PriA_C"/>
    <property type="match status" value="1"/>
</dbReference>
<dbReference type="HAMAP" id="MF_00983">
    <property type="entry name" value="PriA"/>
    <property type="match status" value="1"/>
</dbReference>
<keyword evidence="5 12" id="KW-0378">Hydrolase</keyword>
<dbReference type="GO" id="GO:0006270">
    <property type="term" value="P:DNA replication initiation"/>
    <property type="evidence" value="ECO:0007669"/>
    <property type="project" value="TreeGrafter"/>
</dbReference>
<dbReference type="Pfam" id="PF00271">
    <property type="entry name" value="Helicase_C"/>
    <property type="match status" value="1"/>
</dbReference>
<feature type="binding site" evidence="12">
    <location>
        <position position="481"/>
    </location>
    <ligand>
        <name>Zn(2+)</name>
        <dbReference type="ChEBI" id="CHEBI:29105"/>
        <label>2</label>
    </ligand>
</feature>
<dbReference type="GO" id="GO:0006269">
    <property type="term" value="P:DNA replication, synthesis of primer"/>
    <property type="evidence" value="ECO:0007669"/>
    <property type="project" value="UniProtKB-KW"/>
</dbReference>
<feature type="binding site" evidence="12">
    <location>
        <position position="454"/>
    </location>
    <ligand>
        <name>Zn(2+)</name>
        <dbReference type="ChEBI" id="CHEBI:29105"/>
        <label>1</label>
    </ligand>
</feature>
<evidence type="ECO:0000256" key="3">
    <source>
        <dbReference type="ARBA" id="ARBA00022723"/>
    </source>
</evidence>
<evidence type="ECO:0000313" key="15">
    <source>
        <dbReference type="EMBL" id="CCB85696.1"/>
    </source>
</evidence>
<dbReference type="eggNOG" id="COG1198">
    <property type="taxonomic scope" value="Bacteria"/>
</dbReference>
<dbReference type="GO" id="GO:1990077">
    <property type="term" value="C:primosome complex"/>
    <property type="evidence" value="ECO:0007669"/>
    <property type="project" value="UniProtKB-UniRule"/>
</dbReference>
<dbReference type="Pfam" id="PF17764">
    <property type="entry name" value="PriA_3primeBD"/>
    <property type="match status" value="1"/>
</dbReference>
<comment type="function">
    <text evidence="12">Initiates the restart of stalled replication forks, which reloads the replicative helicase on sites other than the origin of replication. Recognizes and binds to abandoned replication forks and remodels them to uncover a helicase loading site. Promotes assembly of the primosome at these replication forks.</text>
</comment>
<sequence>MKPQKFTKYAAVILDVAIEKTLDYGIPEDLVPEAKKGVRVEVPLRGSLRNGYIMEIKETADYARVSPIQRIFPDVQISEDLFELALWISRYYLAPLSQVFKILVPSSIRKDMQHKQQLFVMRKQTREQLKEVCETIRNKHSAQAAVLDEMLLVKKGILLSELLEKTGGSRSPVDTLAAKGYLLVEPVRIDRSPLIGEEYLLTKPKILSAEQQEAFTKIAHSLEAGIFQTHLLYGITGSGKTEVYLQAIEKALQMQKSAIMLVPEISLTAQTIERFKSRFPDNIAILHHRLSHGERFDEWHKIRRGEARIVIGARSAVFSPVPNLGLVIVDEEHEQSYKQQEESPCYHARDIAVMRGKIAQATVLLGSATPSIESYYNAIKGKYVLSLLKKRAESSLLPSVTIVDMKREFEKAKGFTNFSELLLNEIEKRLTTGEQTILFLNRRGYHTTLTCPSCQTAIKCPHCSLALTFYYSRNSLSCHLCDFTISPPPSTCPNCKKDTPMKFQGVGTELIERSLHAIFPDIRTIRIDADTTKHKGSHQKLLRDFGTGKADVLIGTQMIAKGLHFSEVTLVGVLNGDASLNIPDFRSSEIAFQLMTQVAGRAGRGITQGKVIIQTHIPDNSTIQLASQQNYTAFFEEEISSRELFNFPPFSSMVKLNFSGSNEKETLEFSQIFRSKLQTNLPEIFVLSPVIPSGHAKVKDRFRFQFLVRGPSIYAANQAIKTTLQRTSIPHGMKLLVDVNPLTTFF</sequence>
<feature type="binding site" evidence="12">
    <location>
        <position position="478"/>
    </location>
    <ligand>
        <name>Zn(2+)</name>
        <dbReference type="ChEBI" id="CHEBI:29105"/>
        <label>2</label>
    </ligand>
</feature>
<evidence type="ECO:0000256" key="12">
    <source>
        <dbReference type="HAMAP-Rule" id="MF_00983"/>
    </source>
</evidence>
<dbReference type="NCBIfam" id="TIGR00595">
    <property type="entry name" value="priA"/>
    <property type="match status" value="1"/>
</dbReference>
<dbReference type="PANTHER" id="PTHR30580">
    <property type="entry name" value="PRIMOSOMAL PROTEIN N"/>
    <property type="match status" value="1"/>
</dbReference>
<dbReference type="OrthoDB" id="9759544at2"/>
<dbReference type="PROSITE" id="PS51194">
    <property type="entry name" value="HELICASE_CTER"/>
    <property type="match status" value="1"/>
</dbReference>
<organism evidence="15 16">
    <name type="scientific">Parachlamydia acanthamoebae (strain UV7)</name>
    <dbReference type="NCBI Taxonomy" id="765952"/>
    <lineage>
        <taxon>Bacteria</taxon>
        <taxon>Pseudomonadati</taxon>
        <taxon>Chlamydiota</taxon>
        <taxon>Chlamydiia</taxon>
        <taxon>Parachlamydiales</taxon>
        <taxon>Parachlamydiaceae</taxon>
        <taxon>Parachlamydia</taxon>
    </lineage>
</organism>
<evidence type="ECO:0000259" key="13">
    <source>
        <dbReference type="PROSITE" id="PS51192"/>
    </source>
</evidence>
<evidence type="ECO:0000256" key="5">
    <source>
        <dbReference type="ARBA" id="ARBA00022801"/>
    </source>
</evidence>
<reference evidence="15 16" key="1">
    <citation type="journal article" date="2011" name="Mol. Biol. Evol.">
        <title>Unity in variety--the pan-genome of the Chlamydiae.</title>
        <authorList>
            <person name="Collingro A."/>
            <person name="Tischler P."/>
            <person name="Weinmaier T."/>
            <person name="Penz T."/>
            <person name="Heinz E."/>
            <person name="Brunham R.C."/>
            <person name="Read T.D."/>
            <person name="Bavoil P.M."/>
            <person name="Sachse K."/>
            <person name="Kahane S."/>
            <person name="Friedman M.G."/>
            <person name="Rattei T."/>
            <person name="Myers G.S."/>
            <person name="Horn M."/>
        </authorList>
    </citation>
    <scope>NUCLEOTIDE SEQUENCE [LARGE SCALE GENOMIC DNA]</scope>
    <source>
        <strain evidence="16">UV7</strain>
    </source>
</reference>
<accession>F8KXW6</accession>
<proteinExistence type="inferred from homology"/>
<evidence type="ECO:0000256" key="8">
    <source>
        <dbReference type="ARBA" id="ARBA00022840"/>
    </source>
</evidence>
<dbReference type="SMART" id="SM00490">
    <property type="entry name" value="HELICc"/>
    <property type="match status" value="1"/>
</dbReference>
<dbReference type="InterPro" id="IPR042115">
    <property type="entry name" value="PriA_3primeBD_sf"/>
</dbReference>
<dbReference type="GO" id="GO:0005524">
    <property type="term" value="F:ATP binding"/>
    <property type="evidence" value="ECO:0007669"/>
    <property type="project" value="UniProtKB-UniRule"/>
</dbReference>
<dbReference type="RefSeq" id="WP_006342306.1">
    <property type="nucleotide sequence ID" value="NC_015702.1"/>
</dbReference>
<dbReference type="InterPro" id="IPR041222">
    <property type="entry name" value="PriA_3primeBD"/>
</dbReference>
<keyword evidence="7 12" id="KW-0862">Zinc</keyword>
<dbReference type="GO" id="GO:0003677">
    <property type="term" value="F:DNA binding"/>
    <property type="evidence" value="ECO:0007669"/>
    <property type="project" value="UniProtKB-UniRule"/>
</dbReference>
<keyword evidence="4 12" id="KW-0547">Nucleotide-binding</keyword>
<dbReference type="Pfam" id="PF00270">
    <property type="entry name" value="DEAD"/>
    <property type="match status" value="1"/>
</dbReference>
<protein>
    <recommendedName>
        <fullName evidence="12">Replication restart protein PriA</fullName>
    </recommendedName>
    <alternativeName>
        <fullName evidence="12">ATP-dependent DNA helicase PriA</fullName>
        <ecNumber evidence="12">5.6.2.4</ecNumber>
    </alternativeName>
    <alternativeName>
        <fullName evidence="12">DNA 3'-5' helicase PriA</fullName>
    </alternativeName>
</protein>
<keyword evidence="1 12" id="KW-0639">Primosome</keyword>
<feature type="binding site" evidence="12">
    <location>
        <position position="460"/>
    </location>
    <ligand>
        <name>Zn(2+)</name>
        <dbReference type="ChEBI" id="CHEBI:29105"/>
        <label>2</label>
    </ligand>
</feature>
<dbReference type="Gene3D" id="3.40.50.300">
    <property type="entry name" value="P-loop containing nucleotide triphosphate hydrolases"/>
    <property type="match status" value="2"/>
</dbReference>
<dbReference type="GO" id="GO:0006302">
    <property type="term" value="P:double-strand break repair"/>
    <property type="evidence" value="ECO:0007669"/>
    <property type="project" value="InterPro"/>
</dbReference>
<dbReference type="InterPro" id="IPR005259">
    <property type="entry name" value="PriA"/>
</dbReference>
<keyword evidence="10 12" id="KW-0413">Isomerase</keyword>
<dbReference type="CDD" id="cd17929">
    <property type="entry name" value="DEXHc_priA"/>
    <property type="match status" value="1"/>
</dbReference>
<evidence type="ECO:0000256" key="2">
    <source>
        <dbReference type="ARBA" id="ARBA00022705"/>
    </source>
</evidence>
<evidence type="ECO:0000256" key="4">
    <source>
        <dbReference type="ARBA" id="ARBA00022741"/>
    </source>
</evidence>
<gene>
    <name evidence="12 15" type="primary">priA</name>
    <name evidence="15" type="ordered locus">PUV_07460</name>
</gene>
<dbReference type="Gene3D" id="3.40.1440.60">
    <property type="entry name" value="PriA, 3(prime) DNA-binding domain"/>
    <property type="match status" value="1"/>
</dbReference>
<dbReference type="NCBIfam" id="NF004066">
    <property type="entry name" value="PRK05580.1-3"/>
    <property type="match status" value="1"/>
</dbReference>
<dbReference type="HOGENOM" id="CLU_013353_3_1_0"/>
<evidence type="ECO:0000256" key="1">
    <source>
        <dbReference type="ARBA" id="ARBA00022515"/>
    </source>
</evidence>
<keyword evidence="8 12" id="KW-0067">ATP-binding</keyword>
<keyword evidence="16" id="KW-1185">Reference proteome</keyword>
<dbReference type="CDD" id="cd18804">
    <property type="entry name" value="SF2_C_priA"/>
    <property type="match status" value="1"/>
</dbReference>
<comment type="cofactor">
    <cofactor evidence="12">
        <name>Zn(2+)</name>
        <dbReference type="ChEBI" id="CHEBI:29105"/>
    </cofactor>
    <text evidence="12">Binds 2 zinc ions per subunit.</text>
</comment>
<dbReference type="PANTHER" id="PTHR30580:SF0">
    <property type="entry name" value="PRIMOSOMAL PROTEIN N"/>
    <property type="match status" value="1"/>
</dbReference>
<comment type="catalytic activity">
    <reaction evidence="11 12">
        <text>ATP + H2O = ADP + phosphate + H(+)</text>
        <dbReference type="Rhea" id="RHEA:13065"/>
        <dbReference type="ChEBI" id="CHEBI:15377"/>
        <dbReference type="ChEBI" id="CHEBI:15378"/>
        <dbReference type="ChEBI" id="CHEBI:30616"/>
        <dbReference type="ChEBI" id="CHEBI:43474"/>
        <dbReference type="ChEBI" id="CHEBI:456216"/>
        <dbReference type="EC" id="5.6.2.4"/>
    </reaction>
</comment>
<dbReference type="GO" id="GO:0043138">
    <property type="term" value="F:3'-5' DNA helicase activity"/>
    <property type="evidence" value="ECO:0007669"/>
    <property type="project" value="UniProtKB-EC"/>
</dbReference>
<dbReference type="InterPro" id="IPR014001">
    <property type="entry name" value="Helicase_ATP-bd"/>
</dbReference>
<dbReference type="KEGG" id="puv:PUV_07460"/>
<dbReference type="GO" id="GO:0016887">
    <property type="term" value="F:ATP hydrolysis activity"/>
    <property type="evidence" value="ECO:0007669"/>
    <property type="project" value="RHEA"/>
</dbReference>
<comment type="similarity">
    <text evidence="12">Belongs to the helicase family. PriA subfamily.</text>
</comment>
<dbReference type="GO" id="GO:0006310">
    <property type="term" value="P:DNA recombination"/>
    <property type="evidence" value="ECO:0007669"/>
    <property type="project" value="InterPro"/>
</dbReference>
<dbReference type="InterPro" id="IPR011545">
    <property type="entry name" value="DEAD/DEAH_box_helicase_dom"/>
</dbReference>
<dbReference type="InterPro" id="IPR041236">
    <property type="entry name" value="PriA_C"/>
</dbReference>
<evidence type="ECO:0000259" key="14">
    <source>
        <dbReference type="PROSITE" id="PS51194"/>
    </source>
</evidence>
<feature type="binding site" evidence="12">
    <location>
        <position position="492"/>
    </location>
    <ligand>
        <name>Zn(2+)</name>
        <dbReference type="ChEBI" id="CHEBI:29105"/>
        <label>1</label>
    </ligand>
</feature>
<evidence type="ECO:0000256" key="6">
    <source>
        <dbReference type="ARBA" id="ARBA00022806"/>
    </source>
</evidence>
<dbReference type="EMBL" id="FR872580">
    <property type="protein sequence ID" value="CCB85696.1"/>
    <property type="molecule type" value="Genomic_DNA"/>
</dbReference>
<keyword evidence="6 12" id="KW-0347">Helicase</keyword>
<feature type="domain" description="Helicase C-terminal" evidence="14">
    <location>
        <begin position="417"/>
        <end position="641"/>
    </location>
</feature>
<feature type="binding site" evidence="12">
    <location>
        <position position="451"/>
    </location>
    <ligand>
        <name>Zn(2+)</name>
        <dbReference type="ChEBI" id="CHEBI:29105"/>
        <label>1</label>
    </ligand>
</feature>
<dbReference type="InterPro" id="IPR027417">
    <property type="entry name" value="P-loop_NTPase"/>
</dbReference>
<dbReference type="SMART" id="SM00487">
    <property type="entry name" value="DEXDc"/>
    <property type="match status" value="1"/>
</dbReference>
<dbReference type="InterPro" id="IPR040498">
    <property type="entry name" value="PriA_CRR"/>
</dbReference>
<feature type="domain" description="Helicase ATP-binding" evidence="13">
    <location>
        <begin position="221"/>
        <end position="388"/>
    </location>
</feature>
<dbReference type="SUPFAM" id="SSF52540">
    <property type="entry name" value="P-loop containing nucleoside triphosphate hydrolases"/>
    <property type="match status" value="2"/>
</dbReference>
<evidence type="ECO:0000256" key="11">
    <source>
        <dbReference type="ARBA" id="ARBA00048988"/>
    </source>
</evidence>
<evidence type="ECO:0000313" key="16">
    <source>
        <dbReference type="Proteomes" id="UP000000495"/>
    </source>
</evidence>
<feature type="binding site" evidence="12">
    <location>
        <position position="495"/>
    </location>
    <ligand>
        <name>Zn(2+)</name>
        <dbReference type="ChEBI" id="CHEBI:29105"/>
        <label>1</label>
    </ligand>
</feature>
<dbReference type="STRING" id="765952.PUV_07460"/>
<dbReference type="Proteomes" id="UP000000495">
    <property type="component" value="Chromosome"/>
</dbReference>
<dbReference type="FunFam" id="3.40.50.300:FF:000489">
    <property type="entry name" value="Primosome assembly protein PriA"/>
    <property type="match status" value="1"/>
</dbReference>